<feature type="chain" id="PRO_5005584411" evidence="1">
    <location>
        <begin position="19"/>
        <end position="54"/>
    </location>
</feature>
<evidence type="ECO:0000256" key="1">
    <source>
        <dbReference type="SAM" id="SignalP"/>
    </source>
</evidence>
<reference evidence="2" key="1">
    <citation type="submission" date="2015-07" db="EMBL/GenBank/DDBJ databases">
        <title>MeaNS - Measles Nucleotide Surveillance Program.</title>
        <authorList>
            <person name="Tran T."/>
            <person name="Druce J."/>
        </authorList>
    </citation>
    <scope>NUCLEOTIDE SEQUENCE</scope>
    <source>
        <strain evidence="2">UCB-OBI-ISO-001</strain>
        <tissue evidence="2">Gonad</tissue>
    </source>
</reference>
<dbReference type="EMBL" id="KQ415687">
    <property type="protein sequence ID" value="KOG00938.1"/>
    <property type="molecule type" value="Genomic_DNA"/>
</dbReference>
<accession>A0A0L8IHK6</accession>
<sequence length="54" mass="5764">MLLLLLAPGGHLLQLAYRHTTVSCLPREVIPLTSICSTNVSGFQGYFPSSASDS</sequence>
<organism evidence="2">
    <name type="scientific">Octopus bimaculoides</name>
    <name type="common">California two-spotted octopus</name>
    <dbReference type="NCBI Taxonomy" id="37653"/>
    <lineage>
        <taxon>Eukaryota</taxon>
        <taxon>Metazoa</taxon>
        <taxon>Spiralia</taxon>
        <taxon>Lophotrochozoa</taxon>
        <taxon>Mollusca</taxon>
        <taxon>Cephalopoda</taxon>
        <taxon>Coleoidea</taxon>
        <taxon>Octopodiformes</taxon>
        <taxon>Octopoda</taxon>
        <taxon>Incirrata</taxon>
        <taxon>Octopodidae</taxon>
        <taxon>Octopus</taxon>
    </lineage>
</organism>
<protein>
    <submittedName>
        <fullName evidence="2">Uncharacterized protein</fullName>
    </submittedName>
</protein>
<evidence type="ECO:0000313" key="2">
    <source>
        <dbReference type="EMBL" id="KOG00938.1"/>
    </source>
</evidence>
<keyword evidence="1" id="KW-0732">Signal</keyword>
<feature type="signal peptide" evidence="1">
    <location>
        <begin position="1"/>
        <end position="18"/>
    </location>
</feature>
<gene>
    <name evidence="2" type="ORF">OCBIM_22021826mg</name>
</gene>
<name>A0A0L8IHK6_OCTBM</name>
<dbReference type="AlphaFoldDB" id="A0A0L8IHK6"/>
<proteinExistence type="predicted"/>